<comment type="similarity">
    <text evidence="2">Belongs to the zinc-containing alcohol dehydrogenase family. Class-III subfamily.</text>
</comment>
<dbReference type="SUPFAM" id="SSF50129">
    <property type="entry name" value="GroES-like"/>
    <property type="match status" value="2"/>
</dbReference>
<dbReference type="Proteomes" id="UP001152484">
    <property type="component" value="Unassembled WGS sequence"/>
</dbReference>
<evidence type="ECO:0000256" key="8">
    <source>
        <dbReference type="RuleBase" id="RU361277"/>
    </source>
</evidence>
<evidence type="ECO:0000256" key="5">
    <source>
        <dbReference type="ARBA" id="ARBA00022833"/>
    </source>
</evidence>
<evidence type="ECO:0000313" key="11">
    <source>
        <dbReference type="Proteomes" id="UP001152484"/>
    </source>
</evidence>
<dbReference type="FunFam" id="3.40.50.720:FF:000003">
    <property type="entry name" value="S-(hydroxymethyl)glutathione dehydrogenase"/>
    <property type="match status" value="1"/>
</dbReference>
<dbReference type="PANTHER" id="PTHR43880:SF56">
    <property type="entry name" value="ALCOHOL DEHYDROGENASE-LIKE 4"/>
    <property type="match status" value="1"/>
</dbReference>
<dbReference type="InterPro" id="IPR036291">
    <property type="entry name" value="NAD(P)-bd_dom_sf"/>
</dbReference>
<evidence type="ECO:0000256" key="7">
    <source>
        <dbReference type="ARBA" id="ARBA00023027"/>
    </source>
</evidence>
<sequence length="400" mass="42913">MAEMGSETNLNSAINGCSSNTDDTAGKVITCKAAVAYGPGQALVVEDVLVAPPQESEVRVKILYASICHTDLSVLKGENEAHNVFPRILGHEGSGVVESVGEGVRDLKAGDKVVAVFNGECGSCKYCESSKTNLCEKFRVDPGRSVMVGDGKCRFSTKDDKPIYHFLNTSTFSQYTVINSACVAKIDPIAPLKNMTLLSCGVSSGVGAVWNTADVQAGETVAVFGMGAVGLAVVEGARVRGASKIIAVDINSDKRIKGEAIGITHFINPKEIDKPVHQEIREMTGGGVNYSFECAGNVDVLREAFLSTIDGWGLTVMLGIHPSPRMLPFHPMELFDGRRIVASVFGDFKGKSQLPNLVKRCMEGVVKLDEFITHEMPFANINEAFQLLVDGKSLRCLLHL</sequence>
<dbReference type="GO" id="GO:0008270">
    <property type="term" value="F:zinc ion binding"/>
    <property type="evidence" value="ECO:0007669"/>
    <property type="project" value="InterPro"/>
</dbReference>
<keyword evidence="4 8" id="KW-0479">Metal-binding</keyword>
<dbReference type="PROSITE" id="PS00059">
    <property type="entry name" value="ADH_ZINC"/>
    <property type="match status" value="1"/>
</dbReference>
<evidence type="ECO:0000259" key="9">
    <source>
        <dbReference type="SMART" id="SM00829"/>
    </source>
</evidence>
<comment type="caution">
    <text evidence="10">The sequence shown here is derived from an EMBL/GenBank/DDBJ whole genome shotgun (WGS) entry which is preliminary data.</text>
</comment>
<dbReference type="GO" id="GO:0005829">
    <property type="term" value="C:cytosol"/>
    <property type="evidence" value="ECO:0007669"/>
    <property type="project" value="TreeGrafter"/>
</dbReference>
<dbReference type="SUPFAM" id="SSF51735">
    <property type="entry name" value="NAD(P)-binding Rossmann-fold domains"/>
    <property type="match status" value="1"/>
</dbReference>
<protein>
    <recommendedName>
        <fullName evidence="9">Enoyl reductase (ER) domain-containing protein</fullName>
    </recommendedName>
</protein>
<comment type="cofactor">
    <cofactor evidence="1 8">
        <name>Zn(2+)</name>
        <dbReference type="ChEBI" id="CHEBI:29105"/>
    </cofactor>
</comment>
<dbReference type="InterPro" id="IPR013154">
    <property type="entry name" value="ADH-like_N"/>
</dbReference>
<accession>A0A9P1E015</accession>
<dbReference type="InterPro" id="IPR002328">
    <property type="entry name" value="ADH_Zn_CS"/>
</dbReference>
<dbReference type="Pfam" id="PF00107">
    <property type="entry name" value="ADH_zinc_N"/>
    <property type="match status" value="1"/>
</dbReference>
<dbReference type="SMART" id="SM00829">
    <property type="entry name" value="PKS_ER"/>
    <property type="match status" value="1"/>
</dbReference>
<evidence type="ECO:0000256" key="2">
    <source>
        <dbReference type="ARBA" id="ARBA00010902"/>
    </source>
</evidence>
<proteinExistence type="inferred from homology"/>
<evidence type="ECO:0000256" key="3">
    <source>
        <dbReference type="ARBA" id="ARBA00011738"/>
    </source>
</evidence>
<feature type="domain" description="Enoyl reductase (ER)" evidence="9">
    <location>
        <begin position="40"/>
        <end position="394"/>
    </location>
</feature>
<dbReference type="Gene3D" id="3.90.180.10">
    <property type="entry name" value="Medium-chain alcohol dehydrogenases, catalytic domain"/>
    <property type="match status" value="1"/>
</dbReference>
<dbReference type="Pfam" id="PF08240">
    <property type="entry name" value="ADH_N"/>
    <property type="match status" value="1"/>
</dbReference>
<reference evidence="10" key="1">
    <citation type="submission" date="2022-07" db="EMBL/GenBank/DDBJ databases">
        <authorList>
            <person name="Macas J."/>
            <person name="Novak P."/>
            <person name="Neumann P."/>
        </authorList>
    </citation>
    <scope>NUCLEOTIDE SEQUENCE</scope>
</reference>
<keyword evidence="5 8" id="KW-0862">Zinc</keyword>
<evidence type="ECO:0000256" key="1">
    <source>
        <dbReference type="ARBA" id="ARBA00001947"/>
    </source>
</evidence>
<keyword evidence="7" id="KW-0520">NAD</keyword>
<keyword evidence="11" id="KW-1185">Reference proteome</keyword>
<organism evidence="10 11">
    <name type="scientific">Cuscuta europaea</name>
    <name type="common">European dodder</name>
    <dbReference type="NCBI Taxonomy" id="41803"/>
    <lineage>
        <taxon>Eukaryota</taxon>
        <taxon>Viridiplantae</taxon>
        <taxon>Streptophyta</taxon>
        <taxon>Embryophyta</taxon>
        <taxon>Tracheophyta</taxon>
        <taxon>Spermatophyta</taxon>
        <taxon>Magnoliopsida</taxon>
        <taxon>eudicotyledons</taxon>
        <taxon>Gunneridae</taxon>
        <taxon>Pentapetalae</taxon>
        <taxon>asterids</taxon>
        <taxon>lamiids</taxon>
        <taxon>Solanales</taxon>
        <taxon>Convolvulaceae</taxon>
        <taxon>Cuscuteae</taxon>
        <taxon>Cuscuta</taxon>
        <taxon>Cuscuta subgen. Cuscuta</taxon>
    </lineage>
</organism>
<gene>
    <name evidence="10" type="ORF">CEURO_LOCUS2910</name>
</gene>
<dbReference type="OrthoDB" id="417550at2759"/>
<evidence type="ECO:0000256" key="4">
    <source>
        <dbReference type="ARBA" id="ARBA00022723"/>
    </source>
</evidence>
<dbReference type="GO" id="GO:0051903">
    <property type="term" value="F:S-(hydroxymethyl)glutathione dehydrogenase [NAD(P)+] activity"/>
    <property type="evidence" value="ECO:0007669"/>
    <property type="project" value="TreeGrafter"/>
</dbReference>
<dbReference type="InterPro" id="IPR013149">
    <property type="entry name" value="ADH-like_C"/>
</dbReference>
<dbReference type="FunFam" id="3.90.180.10:FF:000007">
    <property type="entry name" value="Alcohol dehydrogenase 6"/>
    <property type="match status" value="1"/>
</dbReference>
<evidence type="ECO:0000256" key="6">
    <source>
        <dbReference type="ARBA" id="ARBA00023002"/>
    </source>
</evidence>
<dbReference type="EMBL" id="CAMAPE010000005">
    <property type="protein sequence ID" value="CAH9068694.1"/>
    <property type="molecule type" value="Genomic_DNA"/>
</dbReference>
<dbReference type="GO" id="GO:0046294">
    <property type="term" value="P:formaldehyde catabolic process"/>
    <property type="evidence" value="ECO:0007669"/>
    <property type="project" value="TreeGrafter"/>
</dbReference>
<comment type="subunit">
    <text evidence="3">Homodimer.</text>
</comment>
<name>A0A9P1E015_CUSEU</name>
<keyword evidence="6" id="KW-0560">Oxidoreductase</keyword>
<evidence type="ECO:0000313" key="10">
    <source>
        <dbReference type="EMBL" id="CAH9068694.1"/>
    </source>
</evidence>
<dbReference type="InterPro" id="IPR011032">
    <property type="entry name" value="GroES-like_sf"/>
</dbReference>
<dbReference type="InterPro" id="IPR020843">
    <property type="entry name" value="ER"/>
</dbReference>
<dbReference type="AlphaFoldDB" id="A0A9P1E015"/>
<dbReference type="PANTHER" id="PTHR43880">
    <property type="entry name" value="ALCOHOL DEHYDROGENASE"/>
    <property type="match status" value="1"/>
</dbReference>
<dbReference type="Gene3D" id="3.40.50.720">
    <property type="entry name" value="NAD(P)-binding Rossmann-like Domain"/>
    <property type="match status" value="1"/>
</dbReference>